<feature type="domain" description="Response regulatory" evidence="8">
    <location>
        <begin position="984"/>
        <end position="1102"/>
    </location>
</feature>
<dbReference type="SMART" id="SM00387">
    <property type="entry name" value="HATPase_c"/>
    <property type="match status" value="1"/>
</dbReference>
<dbReference type="InterPro" id="IPR003661">
    <property type="entry name" value="HisK_dim/P_dom"/>
</dbReference>
<comment type="caution">
    <text evidence="11">The sequence shown here is derived from an EMBL/GenBank/DDBJ whole genome shotgun (WGS) entry which is preliminary data.</text>
</comment>
<dbReference type="CDD" id="cd00130">
    <property type="entry name" value="PAS"/>
    <property type="match status" value="2"/>
</dbReference>
<evidence type="ECO:0000256" key="4">
    <source>
        <dbReference type="ARBA" id="ARBA00023012"/>
    </source>
</evidence>
<feature type="domain" description="Histidine kinase" evidence="7">
    <location>
        <begin position="575"/>
        <end position="795"/>
    </location>
</feature>
<sequence length="1113" mass="120873">MADTDGTVGADSGGPDLDEGHGNGVLPGQDAAATSMALANLGMMVDSMPIGVIVLDDELRAEVINRAFYDFWGIKPGSAPVGSSFRHVMEASRGGDPFGADEATWQRHVAQREAEIIVGMTSSRQLPRKGGRTLAASLAPLPGGKRLISYVDITDVKQRETEAEAARRNLATVLESLPAGVIIYDPDDRFVFANRKLQDTLPALKPAWQPGRTFREALALGHSVGYFRSSGDAGIDDLYGVDTERWLDAMLKRYRLPNSFYERLNPDGRWYQVYDMRTDDGAFIGVRVDITDIKVRERALRDSMRQIDLYRHVMDELPVAAFIKADDLSIEFVNKAWCALTGLAKDEVLGKTDRALFATEEADGFSNDDTEVVTTGLGREVEEAVTHRDGTVRQLMTRKSRLVATDGSVHLVGSSTDITDVKAREQALKASMSENEVFRSLIDNVPVSIYAKRSDLRQFYVNKGWCDLTGFSKEEAVGKTDVEIFGADGEAFVAGDLAVLRTGETQEIEETVTMPDGSVRHQFARKGAMIASDGSLYLIGSTTDITELKQREAELSEAQRRAVLADRAKSEFLANMSHEIRTPMNGVLGMAELLAKSDLDPKQKTFTDIIVKSGNALLTIINDILDFSKIDAGQMVLDPAPFNLAEAIEDVATLVSTRAKEKDLELIVRVQPGLDGQFIGDVGRVRQIVTNLLGNAVKFTDEGHVLVDVMGERVPAGTRLTISVTDTGIGIPEEKLKLVFEKFSQVDTSSTRRHEGTGLGLAITSRLVEMMGGEIGVDSAEGKGSTFWFTVTLPRAEQGGQRIMPVDVTGARVLIVDDNAVNRSILSEQMASWTFDSCAAESGAEGLKVLIAAAAYGVPVDCVVLDYQMPGMTGAEMARIVRSTAGLAHTPIIMLTSVDQSLANTAYRDLGIDAQLIKPARSSILLETLVATIQRHRHSSAAAQPAAGNSPPQAAPAQAAASDRAMLQPPPARARPTDAERGLDILVAEDNEVNQLVFTQILGETGYRFEIVGNGRKALDAFGRLNPRMILMDVSMPEMNGLEATGAIRRLEEDMGTHVPIVGVTAHALKGDRERCLEAGMDDYLPKPISPRALLEKLERWLGSDVETRRNAG</sequence>
<dbReference type="InterPro" id="IPR000014">
    <property type="entry name" value="PAS"/>
</dbReference>
<evidence type="ECO:0000313" key="11">
    <source>
        <dbReference type="EMBL" id="MDX8533633.1"/>
    </source>
</evidence>
<protein>
    <recommendedName>
        <fullName evidence="2">histidine kinase</fullName>
        <ecNumber evidence="2">2.7.13.3</ecNumber>
    </recommendedName>
</protein>
<dbReference type="EMBL" id="JAVIIQ010000009">
    <property type="protein sequence ID" value="MDX8533633.1"/>
    <property type="molecule type" value="Genomic_DNA"/>
</dbReference>
<evidence type="ECO:0000313" key="12">
    <source>
        <dbReference type="Proteomes" id="UP001285154"/>
    </source>
</evidence>
<accession>A0ABU5A7E0</accession>
<feature type="modified residue" description="4-aspartylphosphate" evidence="5">
    <location>
        <position position="866"/>
    </location>
</feature>
<evidence type="ECO:0000259" key="7">
    <source>
        <dbReference type="PROSITE" id="PS50109"/>
    </source>
</evidence>
<feature type="modified residue" description="4-aspartylphosphate" evidence="5">
    <location>
        <position position="1033"/>
    </location>
</feature>
<dbReference type="PROSITE" id="PS50110">
    <property type="entry name" value="RESPONSE_REGULATORY"/>
    <property type="match status" value="2"/>
</dbReference>
<keyword evidence="3 5" id="KW-0597">Phosphoprotein</keyword>
<feature type="compositionally biased region" description="Low complexity" evidence="6">
    <location>
        <begin position="940"/>
        <end position="962"/>
    </location>
</feature>
<reference evidence="11 12" key="1">
    <citation type="submission" date="2023-08" db="EMBL/GenBank/DDBJ databases">
        <title>Implementing the SeqCode for naming new Mesorhizobium species isolated from Vachellia karroo root nodules.</title>
        <authorList>
            <person name="Van Lill M."/>
        </authorList>
    </citation>
    <scope>NUCLEOTIDE SEQUENCE [LARGE SCALE GENOMIC DNA]</scope>
    <source>
        <strain evidence="11 12">VK25D</strain>
    </source>
</reference>
<evidence type="ECO:0000256" key="2">
    <source>
        <dbReference type="ARBA" id="ARBA00012438"/>
    </source>
</evidence>
<dbReference type="Pfam" id="PF00072">
    <property type="entry name" value="Response_reg"/>
    <property type="match status" value="2"/>
</dbReference>
<dbReference type="Gene3D" id="3.30.450.20">
    <property type="entry name" value="PAS domain"/>
    <property type="match status" value="4"/>
</dbReference>
<dbReference type="NCBIfam" id="TIGR00229">
    <property type="entry name" value="sensory_box"/>
    <property type="match status" value="2"/>
</dbReference>
<dbReference type="InterPro" id="IPR013656">
    <property type="entry name" value="PAS_4"/>
</dbReference>
<dbReference type="CDD" id="cd16922">
    <property type="entry name" value="HATPase_EvgS-ArcB-TorS-like"/>
    <property type="match status" value="1"/>
</dbReference>
<evidence type="ECO:0000256" key="3">
    <source>
        <dbReference type="ARBA" id="ARBA00022553"/>
    </source>
</evidence>
<proteinExistence type="predicted"/>
<feature type="region of interest" description="Disordered" evidence="6">
    <location>
        <begin position="940"/>
        <end position="977"/>
    </location>
</feature>
<evidence type="ECO:0000259" key="8">
    <source>
        <dbReference type="PROSITE" id="PS50110"/>
    </source>
</evidence>
<dbReference type="SUPFAM" id="SSF52172">
    <property type="entry name" value="CheY-like"/>
    <property type="match status" value="2"/>
</dbReference>
<dbReference type="SMART" id="SM00448">
    <property type="entry name" value="REC"/>
    <property type="match status" value="2"/>
</dbReference>
<dbReference type="Pfam" id="PF00512">
    <property type="entry name" value="HisKA"/>
    <property type="match status" value="1"/>
</dbReference>
<dbReference type="PANTHER" id="PTHR45339:SF1">
    <property type="entry name" value="HYBRID SIGNAL TRANSDUCTION HISTIDINE KINASE J"/>
    <property type="match status" value="1"/>
</dbReference>
<dbReference type="PRINTS" id="PR00344">
    <property type="entry name" value="BCTRLSENSOR"/>
</dbReference>
<organism evidence="11 12">
    <name type="scientific">Mesorhizobium vachelliae</name>
    <dbReference type="NCBI Taxonomy" id="3072309"/>
    <lineage>
        <taxon>Bacteria</taxon>
        <taxon>Pseudomonadati</taxon>
        <taxon>Pseudomonadota</taxon>
        <taxon>Alphaproteobacteria</taxon>
        <taxon>Hyphomicrobiales</taxon>
        <taxon>Phyllobacteriaceae</taxon>
        <taxon>Mesorhizobium</taxon>
    </lineage>
</organism>
<keyword evidence="4" id="KW-0902">Two-component regulatory system</keyword>
<dbReference type="SUPFAM" id="SSF47384">
    <property type="entry name" value="Homodimeric domain of signal transducing histidine kinase"/>
    <property type="match status" value="1"/>
</dbReference>
<dbReference type="InterPro" id="IPR005467">
    <property type="entry name" value="His_kinase_dom"/>
</dbReference>
<dbReference type="Pfam" id="PF12860">
    <property type="entry name" value="PAS_7"/>
    <property type="match status" value="2"/>
</dbReference>
<feature type="domain" description="PAC" evidence="10">
    <location>
        <begin position="379"/>
        <end position="430"/>
    </location>
</feature>
<dbReference type="InterPro" id="IPR001789">
    <property type="entry name" value="Sig_transdc_resp-reg_receiver"/>
</dbReference>
<dbReference type="Gene3D" id="3.30.565.10">
    <property type="entry name" value="Histidine kinase-like ATPase, C-terminal domain"/>
    <property type="match status" value="1"/>
</dbReference>
<feature type="domain" description="PAC" evidence="10">
    <location>
        <begin position="506"/>
        <end position="557"/>
    </location>
</feature>
<dbReference type="InterPro" id="IPR004358">
    <property type="entry name" value="Sig_transdc_His_kin-like_C"/>
</dbReference>
<evidence type="ECO:0000259" key="9">
    <source>
        <dbReference type="PROSITE" id="PS50112"/>
    </source>
</evidence>
<feature type="domain" description="Response regulatory" evidence="8">
    <location>
        <begin position="812"/>
        <end position="933"/>
    </location>
</feature>
<dbReference type="InterPro" id="IPR011006">
    <property type="entry name" value="CheY-like_superfamily"/>
</dbReference>
<dbReference type="PROSITE" id="PS50109">
    <property type="entry name" value="HIS_KIN"/>
    <property type="match status" value="1"/>
</dbReference>
<evidence type="ECO:0000259" key="10">
    <source>
        <dbReference type="PROSITE" id="PS50113"/>
    </source>
</evidence>
<dbReference type="Pfam" id="PF08448">
    <property type="entry name" value="PAS_4"/>
    <property type="match status" value="2"/>
</dbReference>
<dbReference type="RefSeq" id="WP_320250672.1">
    <property type="nucleotide sequence ID" value="NZ_JAVIIQ010000009.1"/>
</dbReference>
<dbReference type="CDD" id="cd00082">
    <property type="entry name" value="HisKA"/>
    <property type="match status" value="1"/>
</dbReference>
<dbReference type="Pfam" id="PF02518">
    <property type="entry name" value="HATPase_c"/>
    <property type="match status" value="1"/>
</dbReference>
<comment type="catalytic activity">
    <reaction evidence="1">
        <text>ATP + protein L-histidine = ADP + protein N-phospho-L-histidine.</text>
        <dbReference type="EC" id="2.7.13.3"/>
    </reaction>
</comment>
<feature type="domain" description="PAS" evidence="9">
    <location>
        <begin position="306"/>
        <end position="384"/>
    </location>
</feature>
<dbReference type="Proteomes" id="UP001285154">
    <property type="component" value="Unassembled WGS sequence"/>
</dbReference>
<feature type="domain" description="PAS" evidence="9">
    <location>
        <begin position="434"/>
        <end position="482"/>
    </location>
</feature>
<dbReference type="PROSITE" id="PS50112">
    <property type="entry name" value="PAS"/>
    <property type="match status" value="2"/>
</dbReference>
<dbReference type="SUPFAM" id="SSF55874">
    <property type="entry name" value="ATPase domain of HSP90 chaperone/DNA topoisomerase II/histidine kinase"/>
    <property type="match status" value="1"/>
</dbReference>
<dbReference type="EC" id="2.7.13.3" evidence="2"/>
<keyword evidence="12" id="KW-1185">Reference proteome</keyword>
<dbReference type="InterPro" id="IPR036890">
    <property type="entry name" value="HATPase_C_sf"/>
</dbReference>
<evidence type="ECO:0000256" key="5">
    <source>
        <dbReference type="PROSITE-ProRule" id="PRU00169"/>
    </source>
</evidence>
<evidence type="ECO:0000256" key="6">
    <source>
        <dbReference type="SAM" id="MobiDB-lite"/>
    </source>
</evidence>
<feature type="region of interest" description="Disordered" evidence="6">
    <location>
        <begin position="1"/>
        <end position="28"/>
    </location>
</feature>
<gene>
    <name evidence="11" type="ORF">RFM42_21770</name>
</gene>
<dbReference type="Gene3D" id="1.10.287.130">
    <property type="match status" value="1"/>
</dbReference>
<dbReference type="InterPro" id="IPR036097">
    <property type="entry name" value="HisK_dim/P_sf"/>
</dbReference>
<evidence type="ECO:0000256" key="1">
    <source>
        <dbReference type="ARBA" id="ARBA00000085"/>
    </source>
</evidence>
<dbReference type="InterPro" id="IPR003594">
    <property type="entry name" value="HATPase_dom"/>
</dbReference>
<dbReference type="CDD" id="cd17546">
    <property type="entry name" value="REC_hyHK_CKI1_RcsC-like"/>
    <property type="match status" value="2"/>
</dbReference>
<dbReference type="Gene3D" id="3.40.50.2300">
    <property type="match status" value="2"/>
</dbReference>
<dbReference type="PANTHER" id="PTHR45339">
    <property type="entry name" value="HYBRID SIGNAL TRANSDUCTION HISTIDINE KINASE J"/>
    <property type="match status" value="1"/>
</dbReference>
<dbReference type="SMART" id="SM00388">
    <property type="entry name" value="HisKA"/>
    <property type="match status" value="1"/>
</dbReference>
<dbReference type="SUPFAM" id="SSF55785">
    <property type="entry name" value="PYP-like sensor domain (PAS domain)"/>
    <property type="match status" value="4"/>
</dbReference>
<dbReference type="InterPro" id="IPR000700">
    <property type="entry name" value="PAS-assoc_C"/>
</dbReference>
<dbReference type="PROSITE" id="PS50113">
    <property type="entry name" value="PAC"/>
    <property type="match status" value="2"/>
</dbReference>
<dbReference type="SMART" id="SM00091">
    <property type="entry name" value="PAS"/>
    <property type="match status" value="4"/>
</dbReference>
<dbReference type="InterPro" id="IPR035965">
    <property type="entry name" value="PAS-like_dom_sf"/>
</dbReference>
<name>A0ABU5A7E0_9HYPH</name>